<dbReference type="Pfam" id="PF01882">
    <property type="entry name" value="DUF58"/>
    <property type="match status" value="1"/>
</dbReference>
<feature type="domain" description="DUF58" evidence="2">
    <location>
        <begin position="202"/>
        <end position="331"/>
    </location>
</feature>
<proteinExistence type="predicted"/>
<gene>
    <name evidence="3" type="ORF">HNR12_001131</name>
</gene>
<evidence type="ECO:0000256" key="1">
    <source>
        <dbReference type="SAM" id="Phobius"/>
    </source>
</evidence>
<comment type="caution">
    <text evidence="3">The sequence shown here is derived from an EMBL/GenBank/DDBJ whole genome shotgun (WGS) entry which is preliminary data.</text>
</comment>
<sequence length="411" mass="41632">MSLLPAFTTRGWGLLSGGASLVASGIIIGERDLVGLGVLVFALPLLAAATLIGAPGRVVHSRALEPARAPAGSDARVLVRVANAATALPIGGLRVADELPDTLGIAPTFNVGFLAPRAVRDVTYRVRPHVRGAYAIGPLTASFADPLNCVRVSRRVGAPMTLLVTPPVVALPAGPLPGAAAEGGDTAVRTVSGGTDDDPVPRAYRHGDDLRRVHWRSTARHGELMVRREEHHRSDRSAVLVDMRAAAHAGEGPESSQEVAVSAAASIALHLIGRGHETRLHTESGEVAASRRDALLDALAVARSSETAGLAGAAESARAAAVSGRGLLVAVLGALSAEDLGALTALSGARDHACVAVLCGGAAWPAAAPPAGAAAVLREAGWSVLGIGTPGDLPAGWQGLGAARLHPGAHR</sequence>
<keyword evidence="1" id="KW-0472">Membrane</keyword>
<evidence type="ECO:0000259" key="2">
    <source>
        <dbReference type="Pfam" id="PF01882"/>
    </source>
</evidence>
<feature type="transmembrane region" description="Helical" evidence="1">
    <location>
        <begin position="34"/>
        <end position="54"/>
    </location>
</feature>
<feature type="transmembrane region" description="Helical" evidence="1">
    <location>
        <begin position="12"/>
        <end position="28"/>
    </location>
</feature>
<organism evidence="3 4">
    <name type="scientific">Streptomonospora nanhaiensis</name>
    <dbReference type="NCBI Taxonomy" id="1323731"/>
    <lineage>
        <taxon>Bacteria</taxon>
        <taxon>Bacillati</taxon>
        <taxon>Actinomycetota</taxon>
        <taxon>Actinomycetes</taxon>
        <taxon>Streptosporangiales</taxon>
        <taxon>Nocardiopsidaceae</taxon>
        <taxon>Streptomonospora</taxon>
    </lineage>
</organism>
<protein>
    <submittedName>
        <fullName evidence="3">Uncharacterized protein (DUF58 family)</fullName>
    </submittedName>
</protein>
<dbReference type="AlphaFoldDB" id="A0A853BJI0"/>
<keyword evidence="1" id="KW-1133">Transmembrane helix</keyword>
<evidence type="ECO:0000313" key="3">
    <source>
        <dbReference type="EMBL" id="NYI94854.1"/>
    </source>
</evidence>
<dbReference type="EMBL" id="JACCFO010000001">
    <property type="protein sequence ID" value="NYI94854.1"/>
    <property type="molecule type" value="Genomic_DNA"/>
</dbReference>
<accession>A0A853BJI0</accession>
<dbReference type="Proteomes" id="UP000575985">
    <property type="component" value="Unassembled WGS sequence"/>
</dbReference>
<dbReference type="RefSeq" id="WP_308118576.1">
    <property type="nucleotide sequence ID" value="NZ_JACCFO010000001.1"/>
</dbReference>
<dbReference type="InterPro" id="IPR002881">
    <property type="entry name" value="DUF58"/>
</dbReference>
<name>A0A853BJI0_9ACTN</name>
<evidence type="ECO:0000313" key="4">
    <source>
        <dbReference type="Proteomes" id="UP000575985"/>
    </source>
</evidence>
<dbReference type="PANTHER" id="PTHR34351:SF1">
    <property type="entry name" value="SLR1927 PROTEIN"/>
    <property type="match status" value="1"/>
</dbReference>
<dbReference type="PANTHER" id="PTHR34351">
    <property type="entry name" value="SLR1927 PROTEIN-RELATED"/>
    <property type="match status" value="1"/>
</dbReference>
<keyword evidence="4" id="KW-1185">Reference proteome</keyword>
<keyword evidence="1" id="KW-0812">Transmembrane</keyword>
<reference evidence="3 4" key="1">
    <citation type="submission" date="2020-07" db="EMBL/GenBank/DDBJ databases">
        <title>Sequencing the genomes of 1000 actinobacteria strains.</title>
        <authorList>
            <person name="Klenk H.-P."/>
        </authorList>
    </citation>
    <scope>NUCLEOTIDE SEQUENCE [LARGE SCALE GENOMIC DNA]</scope>
    <source>
        <strain evidence="3 4">DSM 45927</strain>
    </source>
</reference>